<sequence length="60" mass="7045">MERELRWESEELGELEGLLEGLVLTEDLLLEFLLLAEDLEKGRKNDKEELVEVKERCVTN</sequence>
<keyword evidence="2" id="KW-1185">Reference proteome</keyword>
<accession>A0A5B7EZZ2</accession>
<name>A0A5B7EZZ2_PORTR</name>
<dbReference type="Proteomes" id="UP000324222">
    <property type="component" value="Unassembled WGS sequence"/>
</dbReference>
<evidence type="ECO:0000313" key="1">
    <source>
        <dbReference type="EMBL" id="MPC38423.1"/>
    </source>
</evidence>
<dbReference type="EMBL" id="VSRR010004060">
    <property type="protein sequence ID" value="MPC38423.1"/>
    <property type="molecule type" value="Genomic_DNA"/>
</dbReference>
<protein>
    <submittedName>
        <fullName evidence="1">Uncharacterized protein</fullName>
    </submittedName>
</protein>
<gene>
    <name evidence="1" type="ORF">E2C01_031929</name>
</gene>
<evidence type="ECO:0000313" key="2">
    <source>
        <dbReference type="Proteomes" id="UP000324222"/>
    </source>
</evidence>
<organism evidence="1 2">
    <name type="scientific">Portunus trituberculatus</name>
    <name type="common">Swimming crab</name>
    <name type="synonym">Neptunus trituberculatus</name>
    <dbReference type="NCBI Taxonomy" id="210409"/>
    <lineage>
        <taxon>Eukaryota</taxon>
        <taxon>Metazoa</taxon>
        <taxon>Ecdysozoa</taxon>
        <taxon>Arthropoda</taxon>
        <taxon>Crustacea</taxon>
        <taxon>Multicrustacea</taxon>
        <taxon>Malacostraca</taxon>
        <taxon>Eumalacostraca</taxon>
        <taxon>Eucarida</taxon>
        <taxon>Decapoda</taxon>
        <taxon>Pleocyemata</taxon>
        <taxon>Brachyura</taxon>
        <taxon>Eubrachyura</taxon>
        <taxon>Portunoidea</taxon>
        <taxon>Portunidae</taxon>
        <taxon>Portuninae</taxon>
        <taxon>Portunus</taxon>
    </lineage>
</organism>
<proteinExistence type="predicted"/>
<dbReference type="AlphaFoldDB" id="A0A5B7EZZ2"/>
<comment type="caution">
    <text evidence="1">The sequence shown here is derived from an EMBL/GenBank/DDBJ whole genome shotgun (WGS) entry which is preliminary data.</text>
</comment>
<reference evidence="1 2" key="1">
    <citation type="submission" date="2019-05" db="EMBL/GenBank/DDBJ databases">
        <title>Another draft genome of Portunus trituberculatus and its Hox gene families provides insights of decapod evolution.</title>
        <authorList>
            <person name="Jeong J.-H."/>
            <person name="Song I."/>
            <person name="Kim S."/>
            <person name="Choi T."/>
            <person name="Kim D."/>
            <person name="Ryu S."/>
            <person name="Kim W."/>
        </authorList>
    </citation>
    <scope>NUCLEOTIDE SEQUENCE [LARGE SCALE GENOMIC DNA]</scope>
    <source>
        <tissue evidence="1">Muscle</tissue>
    </source>
</reference>